<reference evidence="3" key="1">
    <citation type="submission" date="2021-01" db="EMBL/GenBank/DDBJ databases">
        <authorList>
            <person name="Corre E."/>
            <person name="Pelletier E."/>
            <person name="Niang G."/>
            <person name="Scheremetjew M."/>
            <person name="Finn R."/>
            <person name="Kale V."/>
            <person name="Holt S."/>
            <person name="Cochrane G."/>
            <person name="Meng A."/>
            <person name="Brown T."/>
            <person name="Cohen L."/>
        </authorList>
    </citation>
    <scope>NUCLEOTIDE SEQUENCE</scope>
    <source>
        <strain evidence="3">CCMP722</strain>
    </source>
</reference>
<protein>
    <recommendedName>
        <fullName evidence="4">CRAL-TRIO domain-containing protein</fullName>
    </recommendedName>
</protein>
<gene>
    <name evidence="3" type="ORF">POBO1169_LOCUS8625</name>
</gene>
<dbReference type="Gene3D" id="3.40.525.10">
    <property type="entry name" value="CRAL-TRIO lipid binding domain"/>
    <property type="match status" value="1"/>
</dbReference>
<dbReference type="SUPFAM" id="SSF101576">
    <property type="entry name" value="Supernatant protein factor (SPF), C-terminal domain"/>
    <property type="match status" value="1"/>
</dbReference>
<feature type="domain" description="GOLD" evidence="2">
    <location>
        <begin position="279"/>
        <end position="384"/>
    </location>
</feature>
<dbReference type="PANTHER" id="PTHR23324">
    <property type="entry name" value="SEC14 RELATED PROTEIN"/>
    <property type="match status" value="1"/>
</dbReference>
<dbReference type="InterPro" id="IPR001251">
    <property type="entry name" value="CRAL-TRIO_dom"/>
</dbReference>
<evidence type="ECO:0008006" key="4">
    <source>
        <dbReference type="Google" id="ProtNLM"/>
    </source>
</evidence>
<dbReference type="InterPro" id="IPR051064">
    <property type="entry name" value="SEC14/CRAL-TRIO_domain"/>
</dbReference>
<evidence type="ECO:0000313" key="3">
    <source>
        <dbReference type="EMBL" id="CAD8666407.1"/>
    </source>
</evidence>
<name>A0A7S0WGT6_9CHLO</name>
<evidence type="ECO:0000259" key="1">
    <source>
        <dbReference type="PROSITE" id="PS50191"/>
    </source>
</evidence>
<dbReference type="Pfam" id="PF00650">
    <property type="entry name" value="CRAL_TRIO"/>
    <property type="match status" value="1"/>
</dbReference>
<dbReference type="InterPro" id="IPR036598">
    <property type="entry name" value="GOLD_dom_sf"/>
</dbReference>
<dbReference type="Gene3D" id="2.60.120.680">
    <property type="entry name" value="GOLD domain"/>
    <property type="match status" value="1"/>
</dbReference>
<feature type="domain" description="CRAL-TRIO" evidence="1">
    <location>
        <begin position="86"/>
        <end position="267"/>
    </location>
</feature>
<proteinExistence type="predicted"/>
<dbReference type="PROSITE" id="PS50191">
    <property type="entry name" value="CRAL_TRIO"/>
    <property type="match status" value="1"/>
</dbReference>
<accession>A0A7S0WGT6</accession>
<evidence type="ECO:0000259" key="2">
    <source>
        <dbReference type="PROSITE" id="PS50866"/>
    </source>
</evidence>
<sequence length="397" mass="44732">MPPSKLPKIDDLLKEHADKINGVRKGLEAKGLKLSEEYDDIWILRFVLSHKKEPEATKAAEFALDWRAKNAELIQAVKDGKAPWDFFEHIEKYMCADIHSKRTLDGEPVFMVRAGISNPKEVMNRVTHEQMMFKLLHTRERLFQICDKETRERRELVKALTLNDLNHVSLMGGTDRRFMKALTDASKVAEELYPQLLGRAIIINVPSFFSTLFGLFKSLLSKKTLEKMVVCPGKTLEQDISKCPYVRTKFALEDLPSQLGGKCKCLETTGCVGKIPNDQQTMIGGVGEDGKTRVTVAARDKHTAVYVVNVGDVATWEIEVEDHSVELTVTLKDENDQETTIMDTSKVKQSVDQKTMPTSGVLCFTFDNSFSLLTEKKVKYSVLVMPVSATAAEDRNI</sequence>
<dbReference type="EMBL" id="HBFA01016849">
    <property type="protein sequence ID" value="CAD8666407.1"/>
    <property type="molecule type" value="Transcribed_RNA"/>
</dbReference>
<dbReference type="SUPFAM" id="SSF52087">
    <property type="entry name" value="CRAL/TRIO domain"/>
    <property type="match status" value="1"/>
</dbReference>
<dbReference type="InterPro" id="IPR036865">
    <property type="entry name" value="CRAL-TRIO_dom_sf"/>
</dbReference>
<dbReference type="AlphaFoldDB" id="A0A7S0WGT6"/>
<dbReference type="InterPro" id="IPR009038">
    <property type="entry name" value="GOLD_dom"/>
</dbReference>
<organism evidence="3">
    <name type="scientific">Pyramimonas obovata</name>
    <dbReference type="NCBI Taxonomy" id="1411642"/>
    <lineage>
        <taxon>Eukaryota</taxon>
        <taxon>Viridiplantae</taxon>
        <taxon>Chlorophyta</taxon>
        <taxon>Pyramimonadophyceae</taxon>
        <taxon>Pyramimonadales</taxon>
        <taxon>Pyramimonadaceae</taxon>
        <taxon>Pyramimonas</taxon>
        <taxon>Pyramimonas incertae sedis</taxon>
    </lineage>
</organism>
<dbReference type="GO" id="GO:0005737">
    <property type="term" value="C:cytoplasm"/>
    <property type="evidence" value="ECO:0007669"/>
    <property type="project" value="TreeGrafter"/>
</dbReference>
<dbReference type="CDD" id="cd00170">
    <property type="entry name" value="SEC14"/>
    <property type="match status" value="1"/>
</dbReference>
<dbReference type="SMART" id="SM00516">
    <property type="entry name" value="SEC14"/>
    <property type="match status" value="1"/>
</dbReference>
<dbReference type="PROSITE" id="PS50866">
    <property type="entry name" value="GOLD"/>
    <property type="match status" value="1"/>
</dbReference>
<dbReference type="PANTHER" id="PTHR23324:SF83">
    <property type="entry name" value="SEC14-LIKE PROTEIN 2"/>
    <property type="match status" value="1"/>
</dbReference>